<proteinExistence type="inferred from homology"/>
<dbReference type="GO" id="GO:0005840">
    <property type="term" value="C:ribosome"/>
    <property type="evidence" value="ECO:0007669"/>
    <property type="project" value="UniProtKB-KW"/>
</dbReference>
<evidence type="ECO:0000256" key="3">
    <source>
        <dbReference type="ARBA" id="ARBA00023274"/>
    </source>
</evidence>
<evidence type="ECO:0000256" key="2">
    <source>
        <dbReference type="ARBA" id="ARBA00022980"/>
    </source>
</evidence>
<sequence length="91" mass="10490">MKKQFGSLNDSTIFAFQFFTKGGILIMLIIDSKDCENIDKALKKYKKKFEKSKTLLQLRERQTFTKPSVVRRGQVLKAIYKQQLASGKIEG</sequence>
<evidence type="ECO:0000256" key="4">
    <source>
        <dbReference type="ARBA" id="ARBA00035135"/>
    </source>
</evidence>
<keyword evidence="6" id="KW-1133">Transmembrane helix</keyword>
<name>A0ABV8Q1L6_9BACT</name>
<gene>
    <name evidence="5 7" type="primary">rpsU</name>
    <name evidence="7" type="ORF">ACFOW1_13070</name>
</gene>
<keyword evidence="6" id="KW-0472">Membrane</keyword>
<dbReference type="Gene3D" id="1.20.5.1150">
    <property type="entry name" value="Ribosomal protein S8"/>
    <property type="match status" value="1"/>
</dbReference>
<keyword evidence="2 5" id="KW-0689">Ribosomal protein</keyword>
<dbReference type="NCBIfam" id="TIGR00030">
    <property type="entry name" value="S21p"/>
    <property type="match status" value="1"/>
</dbReference>
<evidence type="ECO:0000256" key="6">
    <source>
        <dbReference type="SAM" id="Phobius"/>
    </source>
</evidence>
<dbReference type="InterPro" id="IPR001911">
    <property type="entry name" value="Ribosomal_bS21"/>
</dbReference>
<evidence type="ECO:0000313" key="7">
    <source>
        <dbReference type="EMBL" id="MFC4232826.1"/>
    </source>
</evidence>
<evidence type="ECO:0000313" key="8">
    <source>
        <dbReference type="Proteomes" id="UP001595906"/>
    </source>
</evidence>
<dbReference type="EMBL" id="JBHSDC010000027">
    <property type="protein sequence ID" value="MFC4232826.1"/>
    <property type="molecule type" value="Genomic_DNA"/>
</dbReference>
<keyword evidence="6" id="KW-0812">Transmembrane</keyword>
<comment type="caution">
    <text evidence="7">The sequence shown here is derived from an EMBL/GenBank/DDBJ whole genome shotgun (WGS) entry which is preliminary data.</text>
</comment>
<dbReference type="Pfam" id="PF01165">
    <property type="entry name" value="Ribosomal_S21"/>
    <property type="match status" value="1"/>
</dbReference>
<protein>
    <recommendedName>
        <fullName evidence="4 5">Small ribosomal subunit protein bS21</fullName>
    </recommendedName>
</protein>
<comment type="similarity">
    <text evidence="1 5">Belongs to the bacterial ribosomal protein bS21 family.</text>
</comment>
<dbReference type="InterPro" id="IPR038380">
    <property type="entry name" value="Ribosomal_bS21_sf"/>
</dbReference>
<reference evidence="8" key="1">
    <citation type="journal article" date="2019" name="Int. J. Syst. Evol. Microbiol.">
        <title>The Global Catalogue of Microorganisms (GCM) 10K type strain sequencing project: providing services to taxonomists for standard genome sequencing and annotation.</title>
        <authorList>
            <consortium name="The Broad Institute Genomics Platform"/>
            <consortium name="The Broad Institute Genome Sequencing Center for Infectious Disease"/>
            <person name="Wu L."/>
            <person name="Ma J."/>
        </authorList>
    </citation>
    <scope>NUCLEOTIDE SEQUENCE [LARGE SCALE GENOMIC DNA]</scope>
    <source>
        <strain evidence="8">CECT 8010</strain>
    </source>
</reference>
<accession>A0ABV8Q1L6</accession>
<organism evidence="7 8">
    <name type="scientific">Parasediminibacterium paludis</name>
    <dbReference type="NCBI Taxonomy" id="908966"/>
    <lineage>
        <taxon>Bacteria</taxon>
        <taxon>Pseudomonadati</taxon>
        <taxon>Bacteroidota</taxon>
        <taxon>Chitinophagia</taxon>
        <taxon>Chitinophagales</taxon>
        <taxon>Chitinophagaceae</taxon>
        <taxon>Parasediminibacterium</taxon>
    </lineage>
</organism>
<dbReference type="HAMAP" id="MF_00358">
    <property type="entry name" value="Ribosomal_bS21"/>
    <property type="match status" value="1"/>
</dbReference>
<evidence type="ECO:0000256" key="5">
    <source>
        <dbReference type="HAMAP-Rule" id="MF_00358"/>
    </source>
</evidence>
<dbReference type="RefSeq" id="WP_379014832.1">
    <property type="nucleotide sequence ID" value="NZ_JBHSDC010000027.1"/>
</dbReference>
<keyword evidence="3 5" id="KW-0687">Ribonucleoprotein</keyword>
<feature type="transmembrane region" description="Helical" evidence="6">
    <location>
        <begin position="12"/>
        <end position="30"/>
    </location>
</feature>
<keyword evidence="8" id="KW-1185">Reference proteome</keyword>
<evidence type="ECO:0000256" key="1">
    <source>
        <dbReference type="ARBA" id="ARBA00006640"/>
    </source>
</evidence>
<dbReference type="Proteomes" id="UP001595906">
    <property type="component" value="Unassembled WGS sequence"/>
</dbReference>